<dbReference type="FunFam" id="3.40.50.2300:FF:000001">
    <property type="entry name" value="DNA-binding response regulator PhoB"/>
    <property type="match status" value="1"/>
</dbReference>
<dbReference type="InterPro" id="IPR058211">
    <property type="entry name" value="VanR-like"/>
</dbReference>
<dbReference type="InterPro" id="IPR001867">
    <property type="entry name" value="OmpR/PhoB-type_DNA-bd"/>
</dbReference>
<dbReference type="GO" id="GO:0032993">
    <property type="term" value="C:protein-DNA complex"/>
    <property type="evidence" value="ECO:0007669"/>
    <property type="project" value="TreeGrafter"/>
</dbReference>
<dbReference type="PANTHER" id="PTHR48111">
    <property type="entry name" value="REGULATOR OF RPOS"/>
    <property type="match status" value="1"/>
</dbReference>
<protein>
    <recommendedName>
        <fullName evidence="1">Stage 0 sporulation protein A homolog</fullName>
    </recommendedName>
</protein>
<organism evidence="12 13">
    <name type="scientific">Zhenpiania hominis</name>
    <dbReference type="NCBI Taxonomy" id="2763644"/>
    <lineage>
        <taxon>Bacteria</taxon>
        <taxon>Bacillati</taxon>
        <taxon>Bacillota</taxon>
        <taxon>Clostridia</taxon>
        <taxon>Peptostreptococcales</taxon>
        <taxon>Anaerovoracaceae</taxon>
        <taxon>Zhenpiania</taxon>
    </lineage>
</organism>
<evidence type="ECO:0000256" key="4">
    <source>
        <dbReference type="ARBA" id="ARBA00023015"/>
    </source>
</evidence>
<dbReference type="PROSITE" id="PS51755">
    <property type="entry name" value="OMPR_PHOB"/>
    <property type="match status" value="1"/>
</dbReference>
<dbReference type="CDD" id="cd00383">
    <property type="entry name" value="trans_reg_C"/>
    <property type="match status" value="1"/>
</dbReference>
<evidence type="ECO:0000259" key="10">
    <source>
        <dbReference type="PROSITE" id="PS50110"/>
    </source>
</evidence>
<dbReference type="GO" id="GO:0005829">
    <property type="term" value="C:cytosol"/>
    <property type="evidence" value="ECO:0007669"/>
    <property type="project" value="TreeGrafter"/>
</dbReference>
<sequence length="228" mass="26352">MNLLVVDDEKEIADLLELYLKNDGYQVFKFYRGKPALECVESEKVDLAILDIMLPDIDGLEICRKIRESHTFPIIMLTAKGEELDKVTGLAMGADDYITKPFTPLEVVARVKAQLRRSTQYNTGGQEENVLTIRGLFLNKDTHECRLNEEPVDLTPTEFAILWTLAENQGRVITSEELFNQVWQEKYFENSNNTVMVHVRHIRQKLKDSAERPKYIKTIWGVGYKIEK</sequence>
<evidence type="ECO:0000313" key="12">
    <source>
        <dbReference type="EMBL" id="MBC6679700.1"/>
    </source>
</evidence>
<dbReference type="AlphaFoldDB" id="A0A923NN94"/>
<evidence type="ECO:0000256" key="1">
    <source>
        <dbReference type="ARBA" id="ARBA00018672"/>
    </source>
</evidence>
<dbReference type="InterPro" id="IPR036388">
    <property type="entry name" value="WH-like_DNA-bd_sf"/>
</dbReference>
<proteinExistence type="predicted"/>
<dbReference type="Gene3D" id="6.10.250.690">
    <property type="match status" value="1"/>
</dbReference>
<dbReference type="RefSeq" id="WP_187302807.1">
    <property type="nucleotide sequence ID" value="NZ_CBCTON010000007.1"/>
</dbReference>
<feature type="modified residue" description="4-aspartylphosphate" evidence="8">
    <location>
        <position position="51"/>
    </location>
</feature>
<evidence type="ECO:0000256" key="5">
    <source>
        <dbReference type="ARBA" id="ARBA00023125"/>
    </source>
</evidence>
<feature type="domain" description="Response regulatory" evidence="10">
    <location>
        <begin position="2"/>
        <end position="115"/>
    </location>
</feature>
<dbReference type="GO" id="GO:0000156">
    <property type="term" value="F:phosphorelay response regulator activity"/>
    <property type="evidence" value="ECO:0007669"/>
    <property type="project" value="TreeGrafter"/>
</dbReference>
<dbReference type="InterPro" id="IPR016032">
    <property type="entry name" value="Sig_transdc_resp-reg_C-effctor"/>
</dbReference>
<feature type="DNA-binding region" description="OmpR/PhoB-type" evidence="9">
    <location>
        <begin position="128"/>
        <end position="228"/>
    </location>
</feature>
<evidence type="ECO:0000259" key="11">
    <source>
        <dbReference type="PROSITE" id="PS51755"/>
    </source>
</evidence>
<feature type="domain" description="OmpR/PhoB-type" evidence="11">
    <location>
        <begin position="128"/>
        <end position="228"/>
    </location>
</feature>
<dbReference type="FunFam" id="1.10.10.10:FF:000018">
    <property type="entry name" value="DNA-binding response regulator ResD"/>
    <property type="match status" value="1"/>
</dbReference>
<keyword evidence="13" id="KW-1185">Reference proteome</keyword>
<dbReference type="SMART" id="SM00448">
    <property type="entry name" value="REC"/>
    <property type="match status" value="1"/>
</dbReference>
<dbReference type="Gene3D" id="1.10.10.10">
    <property type="entry name" value="Winged helix-like DNA-binding domain superfamily/Winged helix DNA-binding domain"/>
    <property type="match status" value="1"/>
</dbReference>
<comment type="caution">
    <text evidence="12">The sequence shown here is derived from an EMBL/GenBank/DDBJ whole genome shotgun (WGS) entry which is preliminary data.</text>
</comment>
<dbReference type="PROSITE" id="PS50110">
    <property type="entry name" value="RESPONSE_REGULATORY"/>
    <property type="match status" value="1"/>
</dbReference>
<dbReference type="SUPFAM" id="SSF46894">
    <property type="entry name" value="C-terminal effector domain of the bipartite response regulators"/>
    <property type="match status" value="1"/>
</dbReference>
<evidence type="ECO:0000256" key="2">
    <source>
        <dbReference type="ARBA" id="ARBA00022553"/>
    </source>
</evidence>
<evidence type="ECO:0000256" key="3">
    <source>
        <dbReference type="ARBA" id="ARBA00023012"/>
    </source>
</evidence>
<dbReference type="NCBIfam" id="NF033117">
    <property type="entry name" value="vanR_ACDEGLN"/>
    <property type="match status" value="1"/>
</dbReference>
<evidence type="ECO:0000256" key="7">
    <source>
        <dbReference type="ARBA" id="ARBA00024867"/>
    </source>
</evidence>
<gene>
    <name evidence="12" type="primary">vanR</name>
    <name evidence="12" type="ORF">H9L42_07655</name>
</gene>
<dbReference type="PANTHER" id="PTHR48111:SF40">
    <property type="entry name" value="PHOSPHATE REGULON TRANSCRIPTIONAL REGULATORY PROTEIN PHOB"/>
    <property type="match status" value="1"/>
</dbReference>
<name>A0A923NN94_9FIRM</name>
<comment type="function">
    <text evidence="7">May play the central regulatory role in sporulation. It may be an element of the effector pathway responsible for the activation of sporulation genes in response to nutritional stress. Spo0A may act in concert with spo0H (a sigma factor) to control the expression of some genes that are critical to the sporulation process.</text>
</comment>
<keyword evidence="5 9" id="KW-0238">DNA-binding</keyword>
<dbReference type="SUPFAM" id="SSF52172">
    <property type="entry name" value="CheY-like"/>
    <property type="match status" value="1"/>
</dbReference>
<dbReference type="Proteomes" id="UP000602647">
    <property type="component" value="Unassembled WGS sequence"/>
</dbReference>
<accession>A0A923NN94</accession>
<dbReference type="InterPro" id="IPR001789">
    <property type="entry name" value="Sig_transdc_resp-reg_receiver"/>
</dbReference>
<dbReference type="Gene3D" id="3.40.50.2300">
    <property type="match status" value="1"/>
</dbReference>
<evidence type="ECO:0000256" key="8">
    <source>
        <dbReference type="PROSITE-ProRule" id="PRU00169"/>
    </source>
</evidence>
<keyword evidence="4" id="KW-0805">Transcription regulation</keyword>
<dbReference type="EMBL" id="JACRYT010000006">
    <property type="protein sequence ID" value="MBC6679700.1"/>
    <property type="molecule type" value="Genomic_DNA"/>
</dbReference>
<keyword evidence="3" id="KW-0902">Two-component regulatory system</keyword>
<dbReference type="Pfam" id="PF00486">
    <property type="entry name" value="Trans_reg_C"/>
    <property type="match status" value="1"/>
</dbReference>
<evidence type="ECO:0000256" key="9">
    <source>
        <dbReference type="PROSITE-ProRule" id="PRU01091"/>
    </source>
</evidence>
<dbReference type="SMART" id="SM00862">
    <property type="entry name" value="Trans_reg_C"/>
    <property type="match status" value="1"/>
</dbReference>
<dbReference type="GO" id="GO:0000976">
    <property type="term" value="F:transcription cis-regulatory region binding"/>
    <property type="evidence" value="ECO:0007669"/>
    <property type="project" value="TreeGrafter"/>
</dbReference>
<keyword evidence="6" id="KW-0804">Transcription</keyword>
<keyword evidence="2 8" id="KW-0597">Phosphoprotein</keyword>
<dbReference type="InterPro" id="IPR011006">
    <property type="entry name" value="CheY-like_superfamily"/>
</dbReference>
<evidence type="ECO:0000313" key="13">
    <source>
        <dbReference type="Proteomes" id="UP000602647"/>
    </source>
</evidence>
<dbReference type="InterPro" id="IPR039420">
    <property type="entry name" value="WalR-like"/>
</dbReference>
<reference evidence="12" key="1">
    <citation type="submission" date="2020-08" db="EMBL/GenBank/DDBJ databases">
        <title>Genome public.</title>
        <authorList>
            <person name="Liu C."/>
            <person name="Sun Q."/>
        </authorList>
    </citation>
    <scope>NUCLEOTIDE SEQUENCE</scope>
    <source>
        <strain evidence="12">BX12</strain>
    </source>
</reference>
<dbReference type="GO" id="GO:0006355">
    <property type="term" value="P:regulation of DNA-templated transcription"/>
    <property type="evidence" value="ECO:0007669"/>
    <property type="project" value="InterPro"/>
</dbReference>
<evidence type="ECO:0000256" key="6">
    <source>
        <dbReference type="ARBA" id="ARBA00023163"/>
    </source>
</evidence>
<dbReference type="Pfam" id="PF00072">
    <property type="entry name" value="Response_reg"/>
    <property type="match status" value="1"/>
</dbReference>